<keyword evidence="1" id="KW-0378">Hydrolase</keyword>
<dbReference type="GO" id="GO:0016787">
    <property type="term" value="F:hydrolase activity"/>
    <property type="evidence" value="ECO:0007669"/>
    <property type="project" value="UniProtKB-KW"/>
</dbReference>
<reference evidence="1 2" key="1">
    <citation type="submission" date="2014-04" db="EMBL/GenBank/DDBJ databases">
        <authorList>
            <consortium name="DOE Joint Genome Institute"/>
            <person name="Kuo A."/>
            <person name="Girlanda M."/>
            <person name="Perotto S."/>
            <person name="Kohler A."/>
            <person name="Nagy L.G."/>
            <person name="Floudas D."/>
            <person name="Copeland A."/>
            <person name="Barry K.W."/>
            <person name="Cichocki N."/>
            <person name="Veneault-Fourrey C."/>
            <person name="LaButti K."/>
            <person name="Lindquist E.A."/>
            <person name="Lipzen A."/>
            <person name="Lundell T."/>
            <person name="Morin E."/>
            <person name="Murat C."/>
            <person name="Sun H."/>
            <person name="Tunlid A."/>
            <person name="Henrissat B."/>
            <person name="Grigoriev I.V."/>
            <person name="Hibbett D.S."/>
            <person name="Martin F."/>
            <person name="Nordberg H.P."/>
            <person name="Cantor M.N."/>
            <person name="Hua S.X."/>
        </authorList>
    </citation>
    <scope>NUCLEOTIDE SEQUENCE [LARGE SCALE GENOMIC DNA]</scope>
    <source>
        <strain evidence="1 2">MUT 4182</strain>
    </source>
</reference>
<dbReference type="EMBL" id="KN823366">
    <property type="protein sequence ID" value="KIO17580.1"/>
    <property type="molecule type" value="Genomic_DNA"/>
</dbReference>
<keyword evidence="2" id="KW-1185">Reference proteome</keyword>
<proteinExistence type="predicted"/>
<dbReference type="AlphaFoldDB" id="A0A0C3PSA5"/>
<accession>A0A0C3PSA5</accession>
<dbReference type="HOGENOM" id="CLU_1428971_0_0_1"/>
<organism evidence="1 2">
    <name type="scientific">Tulasnella calospora MUT 4182</name>
    <dbReference type="NCBI Taxonomy" id="1051891"/>
    <lineage>
        <taxon>Eukaryota</taxon>
        <taxon>Fungi</taxon>
        <taxon>Dikarya</taxon>
        <taxon>Basidiomycota</taxon>
        <taxon>Agaricomycotina</taxon>
        <taxon>Agaricomycetes</taxon>
        <taxon>Cantharellales</taxon>
        <taxon>Tulasnellaceae</taxon>
        <taxon>Tulasnella</taxon>
    </lineage>
</organism>
<evidence type="ECO:0000313" key="1">
    <source>
        <dbReference type="EMBL" id="KIO17580.1"/>
    </source>
</evidence>
<reference evidence="2" key="2">
    <citation type="submission" date="2015-01" db="EMBL/GenBank/DDBJ databases">
        <title>Evolutionary Origins and Diversification of the Mycorrhizal Mutualists.</title>
        <authorList>
            <consortium name="DOE Joint Genome Institute"/>
            <consortium name="Mycorrhizal Genomics Consortium"/>
            <person name="Kohler A."/>
            <person name="Kuo A."/>
            <person name="Nagy L.G."/>
            <person name="Floudas D."/>
            <person name="Copeland A."/>
            <person name="Barry K.W."/>
            <person name="Cichocki N."/>
            <person name="Veneault-Fourrey C."/>
            <person name="LaButti K."/>
            <person name="Lindquist E.A."/>
            <person name="Lipzen A."/>
            <person name="Lundell T."/>
            <person name="Morin E."/>
            <person name="Murat C."/>
            <person name="Riley R."/>
            <person name="Ohm R."/>
            <person name="Sun H."/>
            <person name="Tunlid A."/>
            <person name="Henrissat B."/>
            <person name="Grigoriev I.V."/>
            <person name="Hibbett D.S."/>
            <person name="Martin F."/>
        </authorList>
    </citation>
    <scope>NUCLEOTIDE SEQUENCE [LARGE SCALE GENOMIC DNA]</scope>
    <source>
        <strain evidence="2">MUT 4182</strain>
    </source>
</reference>
<name>A0A0C3PSA5_9AGAM</name>
<dbReference type="Proteomes" id="UP000054248">
    <property type="component" value="Unassembled WGS sequence"/>
</dbReference>
<gene>
    <name evidence="1" type="ORF">M407DRAFT_32747</name>
</gene>
<protein>
    <submittedName>
        <fullName evidence="1">Glycoside hydrolase family 16 protein</fullName>
    </submittedName>
</protein>
<evidence type="ECO:0000313" key="2">
    <source>
        <dbReference type="Proteomes" id="UP000054248"/>
    </source>
</evidence>
<sequence length="190" mass="21153">MVAGMFPTTVKAGFVTFVSAIISYNPETLRAKVAEIRARFPHSTEHQTPKCALLQDSWASLRSNWTVISPRWTSYPTRTESQNTLVVNQQYQLWNFRQLNVASVSSLAKLAYFCKMTPPTSPSRSSGMHTNTTVAVNGPMARLTLEDKTMYVTSWMLRRALPSKCLSKRLLLANPPTAGPSPSFARSRPG</sequence>